<dbReference type="Proteomes" id="UP000018721">
    <property type="component" value="Unassembled WGS sequence"/>
</dbReference>
<gene>
    <name evidence="1" type="ORF">F443_09106</name>
</gene>
<evidence type="ECO:0000313" key="2">
    <source>
        <dbReference type="Proteomes" id="UP000018721"/>
    </source>
</evidence>
<organism evidence="1 2">
    <name type="scientific">Phytophthora nicotianae P1569</name>
    <dbReference type="NCBI Taxonomy" id="1317065"/>
    <lineage>
        <taxon>Eukaryota</taxon>
        <taxon>Sar</taxon>
        <taxon>Stramenopiles</taxon>
        <taxon>Oomycota</taxon>
        <taxon>Peronosporomycetes</taxon>
        <taxon>Peronosporales</taxon>
        <taxon>Peronosporaceae</taxon>
        <taxon>Phytophthora</taxon>
    </lineage>
</organism>
<dbReference type="AlphaFoldDB" id="V9F4P7"/>
<protein>
    <submittedName>
        <fullName evidence="1">Uncharacterized protein</fullName>
    </submittedName>
</protein>
<accession>V9F4P7</accession>
<dbReference type="EMBL" id="ANIZ01001555">
    <property type="protein sequence ID" value="ETI46500.1"/>
    <property type="molecule type" value="Genomic_DNA"/>
</dbReference>
<reference evidence="1 2" key="1">
    <citation type="submission" date="2013-11" db="EMBL/GenBank/DDBJ databases">
        <title>The Genome Sequence of Phytophthora parasitica P1569.</title>
        <authorList>
            <consortium name="The Broad Institute Genomics Platform"/>
            <person name="Russ C."/>
            <person name="Tyler B."/>
            <person name="Panabieres F."/>
            <person name="Shan W."/>
            <person name="Tripathy S."/>
            <person name="Grunwald N."/>
            <person name="Machado M."/>
            <person name="Johnson C.S."/>
            <person name="Arredondo F."/>
            <person name="Hong C."/>
            <person name="Coffey M."/>
            <person name="Young S.K."/>
            <person name="Zeng Q."/>
            <person name="Gargeya S."/>
            <person name="Fitzgerald M."/>
            <person name="Abouelleil A."/>
            <person name="Alvarado L."/>
            <person name="Chapman S.B."/>
            <person name="Gainer-Dewar J."/>
            <person name="Goldberg J."/>
            <person name="Griggs A."/>
            <person name="Gujja S."/>
            <person name="Hansen M."/>
            <person name="Howarth C."/>
            <person name="Imamovic A."/>
            <person name="Ireland A."/>
            <person name="Larimer J."/>
            <person name="McCowan C."/>
            <person name="Murphy C."/>
            <person name="Pearson M."/>
            <person name="Poon T.W."/>
            <person name="Priest M."/>
            <person name="Roberts A."/>
            <person name="Saif S."/>
            <person name="Shea T."/>
            <person name="Sykes S."/>
            <person name="Wortman J."/>
            <person name="Nusbaum C."/>
            <person name="Birren B."/>
        </authorList>
    </citation>
    <scope>NUCLEOTIDE SEQUENCE [LARGE SCALE GENOMIC DNA]</scope>
    <source>
        <strain evidence="1 2">P1569</strain>
    </source>
</reference>
<sequence>MALRPLVEATTPICPHGGWRARFFFPTSKRGTANVALICFASFAQCWSPQFKVSAVSLGASATAQHRILLVFAHSLITLKKDENLQKCLCRSSLVKLTVNAHQAMLCNQTPSSAMHTCMLQAMY</sequence>
<proteinExistence type="predicted"/>
<dbReference type="HOGENOM" id="CLU_2008429_0_0_1"/>
<name>V9F4P7_PHYNI</name>
<evidence type="ECO:0000313" key="1">
    <source>
        <dbReference type="EMBL" id="ETI46500.1"/>
    </source>
</evidence>
<keyword evidence="2" id="KW-1185">Reference proteome</keyword>
<comment type="caution">
    <text evidence="1">The sequence shown here is derived from an EMBL/GenBank/DDBJ whole genome shotgun (WGS) entry which is preliminary data.</text>
</comment>